<gene>
    <name evidence="2" type="ORF">Kalk_16430</name>
</gene>
<evidence type="ECO:0000313" key="2">
    <source>
        <dbReference type="EMBL" id="AUM13916.1"/>
    </source>
</evidence>
<organism evidence="2 3">
    <name type="scientific">Ketobacter alkanivorans</name>
    <dbReference type="NCBI Taxonomy" id="1917421"/>
    <lineage>
        <taxon>Bacteria</taxon>
        <taxon>Pseudomonadati</taxon>
        <taxon>Pseudomonadota</taxon>
        <taxon>Gammaproteobacteria</taxon>
        <taxon>Pseudomonadales</taxon>
        <taxon>Ketobacteraceae</taxon>
        <taxon>Ketobacter</taxon>
    </lineage>
</organism>
<sequence>MNSLDQTKVEKKSELMLFLFLTIVAAPAIAISAIAGYGLFIWVSQMLS</sequence>
<keyword evidence="1" id="KW-1133">Transmembrane helix</keyword>
<keyword evidence="1" id="KW-0472">Membrane</keyword>
<dbReference type="Proteomes" id="UP000235116">
    <property type="component" value="Chromosome"/>
</dbReference>
<reference evidence="3" key="1">
    <citation type="submission" date="2017-08" db="EMBL/GenBank/DDBJ databases">
        <title>Direct submision.</title>
        <authorList>
            <person name="Kim S.-J."/>
            <person name="Rhee S.-K."/>
        </authorList>
    </citation>
    <scope>NUCLEOTIDE SEQUENCE [LARGE SCALE GENOMIC DNA]</scope>
    <source>
        <strain evidence="3">GI5</strain>
    </source>
</reference>
<proteinExistence type="predicted"/>
<evidence type="ECO:0000313" key="3">
    <source>
        <dbReference type="Proteomes" id="UP000235116"/>
    </source>
</evidence>
<keyword evidence="3" id="KW-1185">Reference proteome</keyword>
<feature type="transmembrane region" description="Helical" evidence="1">
    <location>
        <begin position="15"/>
        <end position="43"/>
    </location>
</feature>
<dbReference type="InterPro" id="IPR010649">
    <property type="entry name" value="NapE_TorE"/>
</dbReference>
<accession>A0A2K9LNH9</accession>
<evidence type="ECO:0000256" key="1">
    <source>
        <dbReference type="SAM" id="Phobius"/>
    </source>
</evidence>
<dbReference type="RefSeq" id="WP_101895291.1">
    <property type="nucleotide sequence ID" value="NZ_CP022684.1"/>
</dbReference>
<dbReference type="KEGG" id="kak:Kalk_16430"/>
<keyword evidence="1" id="KW-0812">Transmembrane</keyword>
<dbReference type="EMBL" id="CP022684">
    <property type="protein sequence ID" value="AUM13916.1"/>
    <property type="molecule type" value="Genomic_DNA"/>
</dbReference>
<name>A0A2K9LNH9_9GAMM</name>
<dbReference type="Pfam" id="PF06796">
    <property type="entry name" value="NapE"/>
    <property type="match status" value="1"/>
</dbReference>
<dbReference type="AlphaFoldDB" id="A0A2K9LNH9"/>
<evidence type="ECO:0008006" key="4">
    <source>
        <dbReference type="Google" id="ProtNLM"/>
    </source>
</evidence>
<protein>
    <recommendedName>
        <fullName evidence="4">Nitrate reductase</fullName>
    </recommendedName>
</protein>